<accession>A0A7G3GB18</accession>
<dbReference type="RefSeq" id="WP_130107011.1">
    <property type="nucleotide sequence ID" value="NZ_CP025781.1"/>
</dbReference>
<sequence>MAEAGLRVFTPSGVLQIDSNYKNLEFRRKVQLTSVLDSWGQAGQGVASFSALPGEENAILALAPAPNTGGVAYWRKDGGVHRFYTSGGGQSFTVYVFAEPLQYAPSGCGLRIRSADGQIVFSSEKRYMRVVAMAPPEGTVEAVASLAGVISGGYSAKFEYHDEGLPPGYGRFESRLPGVSISDRGGGRFALVGDSVVTGVSIQKKPNPSWKNINRSPNQLLVIDVTNY</sequence>
<dbReference type="EMBL" id="CP025781">
    <property type="protein sequence ID" value="QBC44471.1"/>
    <property type="molecule type" value="Genomic_DNA"/>
</dbReference>
<keyword evidence="2" id="KW-1185">Reference proteome</keyword>
<name>A0A7G3GB18_9NEIS</name>
<protein>
    <submittedName>
        <fullName evidence="1">Uncharacterized protein</fullName>
    </submittedName>
</protein>
<dbReference type="KEGG" id="ifl:C1H71_13635"/>
<reference evidence="1 2" key="1">
    <citation type="submission" date="2018-01" db="EMBL/GenBank/DDBJ databases">
        <title>Genome sequence of Iodobacter sp. strain PCH194 isolated from Indian Trans-Himalaya.</title>
        <authorList>
            <person name="Kumar V."/>
            <person name="Thakur V."/>
            <person name="Kumar S."/>
            <person name="Singh D."/>
        </authorList>
    </citation>
    <scope>NUCLEOTIDE SEQUENCE [LARGE SCALE GENOMIC DNA]</scope>
    <source>
        <strain evidence="1 2">PCH194</strain>
    </source>
</reference>
<evidence type="ECO:0000313" key="2">
    <source>
        <dbReference type="Proteomes" id="UP000515917"/>
    </source>
</evidence>
<organism evidence="1 2">
    <name type="scientific">Iodobacter fluviatilis</name>
    <dbReference type="NCBI Taxonomy" id="537"/>
    <lineage>
        <taxon>Bacteria</taxon>
        <taxon>Pseudomonadati</taxon>
        <taxon>Pseudomonadota</taxon>
        <taxon>Betaproteobacteria</taxon>
        <taxon>Neisseriales</taxon>
        <taxon>Chitinibacteraceae</taxon>
        <taxon>Iodobacter</taxon>
    </lineage>
</organism>
<dbReference type="Proteomes" id="UP000515917">
    <property type="component" value="Chromosome"/>
</dbReference>
<gene>
    <name evidence="1" type="ORF">C1H71_13635</name>
</gene>
<proteinExistence type="predicted"/>
<evidence type="ECO:0000313" key="1">
    <source>
        <dbReference type="EMBL" id="QBC44471.1"/>
    </source>
</evidence>
<dbReference type="AlphaFoldDB" id="A0A7G3GB18"/>